<proteinExistence type="predicted"/>
<dbReference type="InterPro" id="IPR006726">
    <property type="entry name" value="PHBA_efflux_AaeB/fusaric-R"/>
</dbReference>
<feature type="region of interest" description="Disordered" evidence="5">
    <location>
        <begin position="1"/>
        <end position="28"/>
    </location>
</feature>
<comment type="subcellular location">
    <subcellularLocation>
        <location evidence="1">Membrane</location>
        <topology evidence="1">Multi-pass membrane protein</topology>
    </subcellularLocation>
</comment>
<evidence type="ECO:0000256" key="5">
    <source>
        <dbReference type="SAM" id="MobiDB-lite"/>
    </source>
</evidence>
<dbReference type="PANTHER" id="PTHR47804">
    <property type="entry name" value="60S RIBOSOMAL PROTEIN L19"/>
    <property type="match status" value="1"/>
</dbReference>
<feature type="transmembrane region" description="Helical" evidence="6">
    <location>
        <begin position="143"/>
        <end position="163"/>
    </location>
</feature>
<accession>A0ABR3B558</accession>
<feature type="transmembrane region" description="Helical" evidence="6">
    <location>
        <begin position="199"/>
        <end position="221"/>
    </location>
</feature>
<feature type="transmembrane region" description="Helical" evidence="6">
    <location>
        <begin position="800"/>
        <end position="819"/>
    </location>
</feature>
<gene>
    <name evidence="7" type="ORF">J3Q64DRAFT_1675153</name>
</gene>
<feature type="compositionally biased region" description="Basic and acidic residues" evidence="5">
    <location>
        <begin position="460"/>
        <end position="482"/>
    </location>
</feature>
<organism evidence="7 8">
    <name type="scientific">Phycomyces blakesleeanus</name>
    <dbReference type="NCBI Taxonomy" id="4837"/>
    <lineage>
        <taxon>Eukaryota</taxon>
        <taxon>Fungi</taxon>
        <taxon>Fungi incertae sedis</taxon>
        <taxon>Mucoromycota</taxon>
        <taxon>Mucoromycotina</taxon>
        <taxon>Mucoromycetes</taxon>
        <taxon>Mucorales</taxon>
        <taxon>Phycomycetaceae</taxon>
        <taxon>Phycomyces</taxon>
    </lineage>
</organism>
<keyword evidence="2 6" id="KW-0812">Transmembrane</keyword>
<feature type="transmembrane region" description="Helical" evidence="6">
    <location>
        <begin position="824"/>
        <end position="841"/>
    </location>
</feature>
<feature type="transmembrane region" description="Helical" evidence="6">
    <location>
        <begin position="294"/>
        <end position="311"/>
    </location>
</feature>
<evidence type="ECO:0000256" key="6">
    <source>
        <dbReference type="SAM" id="Phobius"/>
    </source>
</evidence>
<dbReference type="PANTHER" id="PTHR47804:SF1">
    <property type="entry name" value="DUF2421 DOMAIN-CONTAINING PROTEIN"/>
    <property type="match status" value="1"/>
</dbReference>
<evidence type="ECO:0008006" key="9">
    <source>
        <dbReference type="Google" id="ProtNLM"/>
    </source>
</evidence>
<feature type="transmembrane region" description="Helical" evidence="6">
    <location>
        <begin position="256"/>
        <end position="274"/>
    </location>
</feature>
<evidence type="ECO:0000256" key="1">
    <source>
        <dbReference type="ARBA" id="ARBA00004141"/>
    </source>
</evidence>
<evidence type="ECO:0000256" key="3">
    <source>
        <dbReference type="ARBA" id="ARBA00022989"/>
    </source>
</evidence>
<feature type="transmembrane region" description="Helical" evidence="6">
    <location>
        <begin position="900"/>
        <end position="923"/>
    </location>
</feature>
<feature type="region of interest" description="Disordered" evidence="5">
    <location>
        <begin position="519"/>
        <end position="553"/>
    </location>
</feature>
<feature type="transmembrane region" description="Helical" evidence="6">
    <location>
        <begin position="227"/>
        <end position="249"/>
    </location>
</feature>
<keyword evidence="4 6" id="KW-0472">Membrane</keyword>
<feature type="transmembrane region" description="Helical" evidence="6">
    <location>
        <begin position="871"/>
        <end position="888"/>
    </location>
</feature>
<protein>
    <recommendedName>
        <fullName evidence="9">DUF2421 domain-containing protein</fullName>
    </recommendedName>
</protein>
<dbReference type="Proteomes" id="UP001448207">
    <property type="component" value="Unassembled WGS sequence"/>
</dbReference>
<keyword evidence="8" id="KW-1185">Reference proteome</keyword>
<evidence type="ECO:0000313" key="8">
    <source>
        <dbReference type="Proteomes" id="UP001448207"/>
    </source>
</evidence>
<dbReference type="EMBL" id="JBCLYO010000004">
    <property type="protein sequence ID" value="KAL0090304.1"/>
    <property type="molecule type" value="Genomic_DNA"/>
</dbReference>
<reference evidence="7 8" key="1">
    <citation type="submission" date="2024-04" db="EMBL/GenBank/DDBJ databases">
        <title>Symmetric and asymmetric DNA N6-adenine methylation regulates different biological responses in Mucorales.</title>
        <authorList>
            <consortium name="Lawrence Berkeley National Laboratory"/>
            <person name="Lax C."/>
            <person name="Mondo S.J."/>
            <person name="Osorio-Concepcion M."/>
            <person name="Muszewska A."/>
            <person name="Corrochano-Luque M."/>
            <person name="Gutierrez G."/>
            <person name="Riley R."/>
            <person name="Lipzen A."/>
            <person name="Guo J."/>
            <person name="Hundley H."/>
            <person name="Amirebrahimi M."/>
            <person name="Ng V."/>
            <person name="Lorenzo-Gutierrez D."/>
            <person name="Binder U."/>
            <person name="Yang J."/>
            <person name="Song Y."/>
            <person name="Canovas D."/>
            <person name="Navarro E."/>
            <person name="Freitag M."/>
            <person name="Gabaldon T."/>
            <person name="Grigoriev I.V."/>
            <person name="Corrochano L.M."/>
            <person name="Nicolas F.E."/>
            <person name="Garre V."/>
        </authorList>
    </citation>
    <scope>NUCLEOTIDE SEQUENCE [LARGE SCALE GENOMIC DNA]</scope>
    <source>
        <strain evidence="7 8">L51</strain>
    </source>
</reference>
<dbReference type="Pfam" id="PF04632">
    <property type="entry name" value="FUSC"/>
    <property type="match status" value="1"/>
</dbReference>
<evidence type="ECO:0000256" key="4">
    <source>
        <dbReference type="ARBA" id="ARBA00023136"/>
    </source>
</evidence>
<sequence length="1198" mass="136261">MAPWITNSSSNVHPQTSTDTPFSDGSAAQPSYFYPHSSNSNFLVRSSSIDDSKSDWEVVLDDGTLQRRTVSLSTLPGPALPAEQNTFVDERTGLLHHNNYTAYALQSSSSESDEEHLPKKRQTWLGRVWKLRKKLIPSYEQKMVLKCSFAFFLGSLFTFVPILNHLVGGQLAATHVIATVTTFFSPAKTVGNMIQAVSFGFLYTLLALGVSLLSMLTAVYLREQDQLIISHLVTLGIWFAGSTFILSFIKAKFSNPSVGIAVSLAFMVICPVLVREGSTDTAEFNAARIQDTVRVVIVGTMISVFVCFFVWPMTATSKLRSDIDSSLQSTRILLKLLTKTFLLDSDLPEFTANPQLEGAIVSHRKSFTNLQLSLNDAKHEFYDIDMLLHADGYHKVVESLQRLAQHIGGLRSSCGIQFEMMRLNGKQPDDIAKASYGATNNTFLSKRHRNPVPETSDSNSEWHIKPDHQRKKMEHELKREMSSKSIHAMDIPGGHSYVDKSYFSPVYSYSYQPSCDLMTVPEEEEEEEEGEQTEQEEPDRELNDSQYEPQETREVSYGPLSEFIYTIRPPMKSLAFTCKQTIIHLQAHFNDKTTSTTPSFVVLKQNLTKAMALFEESQHAALSRMFLRKMDAQAHAQAQAQVYAQSQAYMPSELHFHLIKQFPVEDVYLVYFFVFCLLEFAKELKVLVESVESVFDIPCQDDSTIQWLKRVVISSFCSNNAHEKIFTKAPNNHNTLNTLHTPTPKTYWRRFFLKMWSFFSWFRNHEARYAAKSTFTALAIAVLAFIPYTRPYFQSLRMEWTLITVLAAMTPTVGGTNLVAVLRVLATMVGSIIALGAYLMFPANGPVLLFITWAFSLGCFWVTMHHRHGRFGLFSLLAYNLVVLYKFNQRHDHEIDVIELTWMRCFTVSLGVLISLVITAYVWPYEARKELRRGLSDFLLRLSWLYKQLVSEYSETPQAEKDADALLLDRLLDNPLQQALTDKELTALALHKKRRSIALQRVELELQVNLVNLQDLLNHAPNEPRLKGPFPVKTYEAMLSSCQDILDKFLSIRIVVLKDVWTTQVRGKFILPANKELMEMAGNVLLYFYLLASALQLKTPLPPYLPPAEKARTRLVSKLQTLPHNKSALSLNHLSANDECFMVYYAYVMMMENVIVELDHLGKHMKELFGSLIPDDQWARSFGQSDIERQRDGSGRVY</sequence>
<feature type="region of interest" description="Disordered" evidence="5">
    <location>
        <begin position="442"/>
        <end position="490"/>
    </location>
</feature>
<keyword evidence="3 6" id="KW-1133">Transmembrane helix</keyword>
<evidence type="ECO:0000313" key="7">
    <source>
        <dbReference type="EMBL" id="KAL0090304.1"/>
    </source>
</evidence>
<comment type="caution">
    <text evidence="7">The sequence shown here is derived from an EMBL/GenBank/DDBJ whole genome shotgun (WGS) entry which is preliminary data.</text>
</comment>
<evidence type="ECO:0000256" key="2">
    <source>
        <dbReference type="ARBA" id="ARBA00022692"/>
    </source>
</evidence>
<feature type="compositionally biased region" description="Acidic residues" evidence="5">
    <location>
        <begin position="521"/>
        <end position="539"/>
    </location>
</feature>
<dbReference type="InterPro" id="IPR052430">
    <property type="entry name" value="IVT-Associated"/>
</dbReference>
<name>A0ABR3B558_PHYBL</name>